<name>A0ABX3Y0F0_STRPT</name>
<keyword evidence="3 4" id="KW-0067">ATP-binding</keyword>
<dbReference type="InterPro" id="IPR040570">
    <property type="entry name" value="LAL_C2"/>
</dbReference>
<dbReference type="InterPro" id="IPR041472">
    <property type="entry name" value="BL00235/CARNS1_N"/>
</dbReference>
<feature type="domain" description="ATP-grasp" evidence="5">
    <location>
        <begin position="162"/>
        <end position="361"/>
    </location>
</feature>
<dbReference type="PANTHER" id="PTHR43585:SF2">
    <property type="entry name" value="ATP-GRASP ENZYME FSQD"/>
    <property type="match status" value="1"/>
</dbReference>
<protein>
    <submittedName>
        <fullName evidence="6">Alanine-anticapsin ligase BacD</fullName>
        <ecNumber evidence="6">6.3.2.49</ecNumber>
    </submittedName>
</protein>
<dbReference type="Pfam" id="PF18603">
    <property type="entry name" value="LAL_C2"/>
    <property type="match status" value="1"/>
</dbReference>
<proteinExistence type="predicted"/>
<evidence type="ECO:0000256" key="4">
    <source>
        <dbReference type="PROSITE-ProRule" id="PRU00409"/>
    </source>
</evidence>
<evidence type="ECO:0000256" key="3">
    <source>
        <dbReference type="ARBA" id="ARBA00022840"/>
    </source>
</evidence>
<gene>
    <name evidence="6" type="primary">bacD_1</name>
    <name evidence="6" type="ORF">BG653_02241</name>
</gene>
<keyword evidence="2 4" id="KW-0547">Nucleotide-binding</keyword>
<evidence type="ECO:0000259" key="5">
    <source>
        <dbReference type="PROSITE" id="PS50975"/>
    </source>
</evidence>
<dbReference type="SMART" id="SM01209">
    <property type="entry name" value="GARS_A"/>
    <property type="match status" value="1"/>
</dbReference>
<dbReference type="GO" id="GO:0034026">
    <property type="term" value="F:L-amino-acid alpha-ligase activity"/>
    <property type="evidence" value="ECO:0007669"/>
    <property type="project" value="UniProtKB-EC"/>
</dbReference>
<evidence type="ECO:0000313" key="7">
    <source>
        <dbReference type="Proteomes" id="UP000194225"/>
    </source>
</evidence>
<dbReference type="SUPFAM" id="SSF56059">
    <property type="entry name" value="Glutathione synthetase ATP-binding domain-like"/>
    <property type="match status" value="1"/>
</dbReference>
<dbReference type="Gene3D" id="3.30.470.20">
    <property type="entry name" value="ATP-grasp fold, B domain"/>
    <property type="match status" value="1"/>
</dbReference>
<dbReference type="InterPro" id="IPR052032">
    <property type="entry name" value="ATP-dep_AA_Ligase"/>
</dbReference>
<sequence length="458" mass="48764">MKMIIVYSVARSSELPSPGGRRFAKYRRTNARTTLRRRDTVAHLLMVESWVGAMSRLLPRAIREGGHEFSFLTRDLHHYLRSAPEGAAHPLLGARNVLTADTNDPETLLPYAERLHTALGFDGVITSCDYYLPAVARIAGRLGLPGPAPEAVENACRKDATRMTLAAAGLPGPRFAVCADRSEAAAAAAEIGYPLVLKPVDLCAGMFVRRVDDEAELARAYRAVEGFPVNARGQRRAPVVLLEELLHGPEVSVETVTFDGSTQVVGVTDKSVGGAPAFIETGHMFPAALPEADTAAAGETARQAIAALGLDGVVAHTEIKLTPDGPRLIEVNPRPAGNRITELIRHVTGVDIAAAAVDLAIGKRPDLRIRDTGLRSAAIGFLVPEATGVLEEIDGADLARKAPGVLELRLAEPGTAVRAAGSNNEYLGHVMAGDAEGPDARRCVEALLSELRPRVVNR</sequence>
<dbReference type="InterPro" id="IPR011761">
    <property type="entry name" value="ATP-grasp"/>
</dbReference>
<evidence type="ECO:0000256" key="1">
    <source>
        <dbReference type="ARBA" id="ARBA00022598"/>
    </source>
</evidence>
<dbReference type="PROSITE" id="PS50975">
    <property type="entry name" value="ATP_GRASP"/>
    <property type="match status" value="1"/>
</dbReference>
<reference evidence="6 7" key="1">
    <citation type="submission" date="2016-09" db="EMBL/GenBank/DDBJ databases">
        <title>Streptomyces platensis DSM40041, a candidate organism with high potential of specific P450 cytochromes.</title>
        <authorList>
            <person name="Grumaz C."/>
            <person name="Vainshtein Y."/>
            <person name="Kirstahler P."/>
            <person name="Sohn K."/>
        </authorList>
    </citation>
    <scope>NUCLEOTIDE SEQUENCE [LARGE SCALE GENOMIC DNA]</scope>
    <source>
        <strain evidence="6 7">DSM 40041</strain>
    </source>
</reference>
<dbReference type="PANTHER" id="PTHR43585">
    <property type="entry name" value="FUMIPYRROLE BIOSYNTHESIS PROTEIN C"/>
    <property type="match status" value="1"/>
</dbReference>
<organism evidence="6 7">
    <name type="scientific">Streptomyces platensis</name>
    <dbReference type="NCBI Taxonomy" id="58346"/>
    <lineage>
        <taxon>Bacteria</taxon>
        <taxon>Bacillati</taxon>
        <taxon>Actinomycetota</taxon>
        <taxon>Actinomycetes</taxon>
        <taxon>Kitasatosporales</taxon>
        <taxon>Streptomycetaceae</taxon>
        <taxon>Streptomyces</taxon>
    </lineage>
</organism>
<keyword evidence="1 6" id="KW-0436">Ligase</keyword>
<evidence type="ECO:0000313" key="6">
    <source>
        <dbReference type="EMBL" id="OSY46273.1"/>
    </source>
</evidence>
<dbReference type="Pfam" id="PF13535">
    <property type="entry name" value="ATP-grasp_4"/>
    <property type="match status" value="1"/>
</dbReference>
<dbReference type="EC" id="6.3.2.49" evidence="6"/>
<comment type="caution">
    <text evidence="6">The sequence shown here is derived from an EMBL/GenBank/DDBJ whole genome shotgun (WGS) entry which is preliminary data.</text>
</comment>
<dbReference type="Pfam" id="PF18130">
    <property type="entry name" value="ATPgrasp_N"/>
    <property type="match status" value="1"/>
</dbReference>
<evidence type="ECO:0000256" key="2">
    <source>
        <dbReference type="ARBA" id="ARBA00022741"/>
    </source>
</evidence>
<keyword evidence="7" id="KW-1185">Reference proteome</keyword>
<dbReference type="EMBL" id="MIGA01000011">
    <property type="protein sequence ID" value="OSY46273.1"/>
    <property type="molecule type" value="Genomic_DNA"/>
</dbReference>
<dbReference type="Gene3D" id="3.40.50.20">
    <property type="match status" value="1"/>
</dbReference>
<accession>A0ABX3Y0F0</accession>
<dbReference type="Proteomes" id="UP000194225">
    <property type="component" value="Unassembled WGS sequence"/>
</dbReference>